<dbReference type="GO" id="GO:0006351">
    <property type="term" value="P:DNA-templated transcription"/>
    <property type="evidence" value="ECO:0007669"/>
    <property type="project" value="TreeGrafter"/>
</dbReference>
<dbReference type="GO" id="GO:0003700">
    <property type="term" value="F:DNA-binding transcription factor activity"/>
    <property type="evidence" value="ECO:0007669"/>
    <property type="project" value="TreeGrafter"/>
</dbReference>
<dbReference type="Pfam" id="PF03466">
    <property type="entry name" value="LysR_substrate"/>
    <property type="match status" value="1"/>
</dbReference>
<dbReference type="PANTHER" id="PTHR30537">
    <property type="entry name" value="HTH-TYPE TRANSCRIPTIONAL REGULATOR"/>
    <property type="match status" value="1"/>
</dbReference>
<comment type="caution">
    <text evidence="3">The sequence shown here is derived from an EMBL/GenBank/DDBJ whole genome shotgun (WGS) entry which is preliminary data.</text>
</comment>
<sequence length="229" mass="25814">SSHHLALRAREWTNGPAEPLTYFHRVGLSLSAGLPFPVLSAFMEQHPEIELDLDFTDRLVDVIDEGFDVVIRGSVLRDSRLVSRPLGSWRACLVAAPEYLKRRGIPKNPDDLLNHACLHYRWTPTGKLYQWPLRQSTFTVPGSVAAFDGGVQQLGHVALYGSVRTRDRMCARFLCQERAGRWTAESHTAPVRGGLQQYPRGVAERPENDAKGAGICGFRMREFWQAPRH</sequence>
<dbReference type="EMBL" id="FNZM01000046">
    <property type="protein sequence ID" value="SEK15717.1"/>
    <property type="molecule type" value="Genomic_DNA"/>
</dbReference>
<dbReference type="InterPro" id="IPR058163">
    <property type="entry name" value="LysR-type_TF_proteobact-type"/>
</dbReference>
<organism evidence="3 4">
    <name type="scientific">Paraburkholderia tropica</name>
    <dbReference type="NCBI Taxonomy" id="92647"/>
    <lineage>
        <taxon>Bacteria</taxon>
        <taxon>Pseudomonadati</taxon>
        <taxon>Pseudomonadota</taxon>
        <taxon>Betaproteobacteria</taxon>
        <taxon>Burkholderiales</taxon>
        <taxon>Burkholderiaceae</taxon>
        <taxon>Paraburkholderia</taxon>
    </lineage>
</organism>
<dbReference type="GO" id="GO:0043565">
    <property type="term" value="F:sequence-specific DNA binding"/>
    <property type="evidence" value="ECO:0007669"/>
    <property type="project" value="TreeGrafter"/>
</dbReference>
<feature type="non-terminal residue" evidence="3">
    <location>
        <position position="1"/>
    </location>
</feature>
<evidence type="ECO:0000313" key="4">
    <source>
        <dbReference type="Proteomes" id="UP000183529"/>
    </source>
</evidence>
<proteinExistence type="inferred from homology"/>
<feature type="domain" description="LysR substrate-binding" evidence="2">
    <location>
        <begin position="26"/>
        <end position="131"/>
    </location>
</feature>
<dbReference type="InterPro" id="IPR005119">
    <property type="entry name" value="LysR_subst-bd"/>
</dbReference>
<name>A0AAQ1JYR2_9BURK</name>
<dbReference type="AlphaFoldDB" id="A0AAQ1JYR2"/>
<evidence type="ECO:0000256" key="1">
    <source>
        <dbReference type="ARBA" id="ARBA00009437"/>
    </source>
</evidence>
<evidence type="ECO:0000259" key="2">
    <source>
        <dbReference type="Pfam" id="PF03466"/>
    </source>
</evidence>
<evidence type="ECO:0000313" key="3">
    <source>
        <dbReference type="EMBL" id="SEK15717.1"/>
    </source>
</evidence>
<dbReference type="SUPFAM" id="SSF53850">
    <property type="entry name" value="Periplasmic binding protein-like II"/>
    <property type="match status" value="1"/>
</dbReference>
<protein>
    <submittedName>
        <fullName evidence="3">LysR substrate binding domain-containing protein</fullName>
    </submittedName>
</protein>
<dbReference type="Proteomes" id="UP000183529">
    <property type="component" value="Unassembled WGS sequence"/>
</dbReference>
<dbReference type="PANTHER" id="PTHR30537:SF72">
    <property type="entry name" value="LYSR FAMILY TRANSCRIPTIONAL REGULATOR"/>
    <property type="match status" value="1"/>
</dbReference>
<accession>A0AAQ1JYR2</accession>
<reference evidence="3 4" key="1">
    <citation type="submission" date="2016-10" db="EMBL/GenBank/DDBJ databases">
        <authorList>
            <person name="Varghese N."/>
            <person name="Submissions S."/>
        </authorList>
    </citation>
    <scope>NUCLEOTIDE SEQUENCE [LARGE SCALE GENOMIC DNA]</scope>
    <source>
        <strain evidence="3 4">LMG 22274</strain>
    </source>
</reference>
<dbReference type="Gene3D" id="3.40.190.10">
    <property type="entry name" value="Periplasmic binding protein-like II"/>
    <property type="match status" value="2"/>
</dbReference>
<comment type="similarity">
    <text evidence="1">Belongs to the LysR transcriptional regulatory family.</text>
</comment>
<gene>
    <name evidence="3" type="ORF">SAMN05216550_14612</name>
</gene>